<dbReference type="Proteomes" id="UP000816034">
    <property type="component" value="Unassembled WGS sequence"/>
</dbReference>
<dbReference type="GeneID" id="68096768"/>
<accession>A0AA88KJY4</accession>
<dbReference type="EMBL" id="PYSW02000020">
    <property type="protein sequence ID" value="KAG2383642.1"/>
    <property type="molecule type" value="Genomic_DNA"/>
</dbReference>
<sequence>MARTKATARKTSSSGWRTTRPSSFGSPFAKKLRNDSSDSQQDESKRFILSKFFGLQQQQNHNGIMTPNSNEEFDISIYSKVSDLARLFIIQDQRRRKLLGHKPPFLEDQQWNENEHQLALDELL</sequence>
<feature type="compositionally biased region" description="Polar residues" evidence="1">
    <location>
        <begin position="9"/>
        <end position="25"/>
    </location>
</feature>
<keyword evidence="3" id="KW-1185">Reference proteome</keyword>
<feature type="compositionally biased region" description="Basic and acidic residues" evidence="1">
    <location>
        <begin position="32"/>
        <end position="43"/>
    </location>
</feature>
<proteinExistence type="predicted"/>
<organism evidence="2 3">
    <name type="scientific">Naegleria lovaniensis</name>
    <name type="common">Amoeba</name>
    <dbReference type="NCBI Taxonomy" id="51637"/>
    <lineage>
        <taxon>Eukaryota</taxon>
        <taxon>Discoba</taxon>
        <taxon>Heterolobosea</taxon>
        <taxon>Tetramitia</taxon>
        <taxon>Eutetramitia</taxon>
        <taxon>Vahlkampfiidae</taxon>
        <taxon>Naegleria</taxon>
    </lineage>
</organism>
<evidence type="ECO:0000313" key="2">
    <source>
        <dbReference type="EMBL" id="KAG2383642.1"/>
    </source>
</evidence>
<comment type="caution">
    <text evidence="2">The sequence shown here is derived from an EMBL/GenBank/DDBJ whole genome shotgun (WGS) entry which is preliminary data.</text>
</comment>
<dbReference type="RefSeq" id="XP_044549321.1">
    <property type="nucleotide sequence ID" value="XM_044693939.1"/>
</dbReference>
<feature type="region of interest" description="Disordered" evidence="1">
    <location>
        <begin position="1"/>
        <end position="43"/>
    </location>
</feature>
<dbReference type="AlphaFoldDB" id="A0AA88KJY4"/>
<protein>
    <submittedName>
        <fullName evidence="2">Uncharacterized protein</fullName>
    </submittedName>
</protein>
<evidence type="ECO:0000313" key="3">
    <source>
        <dbReference type="Proteomes" id="UP000816034"/>
    </source>
</evidence>
<reference evidence="2 3" key="1">
    <citation type="journal article" date="2018" name="BMC Genomics">
        <title>The genome of Naegleria lovaniensis, the basis for a comparative approach to unravel pathogenicity factors of the human pathogenic amoeba N. fowleri.</title>
        <authorList>
            <person name="Liechti N."/>
            <person name="Schurch N."/>
            <person name="Bruggmann R."/>
            <person name="Wittwer M."/>
        </authorList>
    </citation>
    <scope>NUCLEOTIDE SEQUENCE [LARGE SCALE GENOMIC DNA]</scope>
    <source>
        <strain evidence="2 3">ATCC 30569</strain>
    </source>
</reference>
<evidence type="ECO:0000256" key="1">
    <source>
        <dbReference type="SAM" id="MobiDB-lite"/>
    </source>
</evidence>
<gene>
    <name evidence="2" type="ORF">C9374_004313</name>
</gene>
<name>A0AA88KJY4_NAELO</name>